<sequence length="218" mass="24058">MVPFSRQTHRHPAVSGLEAATKHLHVPPAQHHHIRGRRVELPELDEPRKPASPSMASAPGRTAVSSGAGSGLGGVGYGRPLRAGASGARPRLHYLHWLWSAFVAYWSSVAWVVTLPWRALSWLTPGFLQPALHWVEGTAAWWTGPPARLAADAVYGSLAFVDRLLYGGSSTVSRVHSANMHHWWVSYEAYLRLVQHKAHLVEKHGFDGLWMALNSRTV</sequence>
<dbReference type="AlphaFoldDB" id="A0A2J7ZXG7"/>
<dbReference type="EMBL" id="PGGS01000347">
    <property type="protein sequence ID" value="PNH04948.1"/>
    <property type="molecule type" value="Genomic_DNA"/>
</dbReference>
<proteinExistence type="predicted"/>
<dbReference type="OrthoDB" id="541110at2759"/>
<keyword evidence="2" id="KW-0812">Transmembrane</keyword>
<feature type="region of interest" description="Disordered" evidence="1">
    <location>
        <begin position="25"/>
        <end position="69"/>
    </location>
</feature>
<organism evidence="3 4">
    <name type="scientific">Tetrabaena socialis</name>
    <dbReference type="NCBI Taxonomy" id="47790"/>
    <lineage>
        <taxon>Eukaryota</taxon>
        <taxon>Viridiplantae</taxon>
        <taxon>Chlorophyta</taxon>
        <taxon>core chlorophytes</taxon>
        <taxon>Chlorophyceae</taxon>
        <taxon>CS clade</taxon>
        <taxon>Chlamydomonadales</taxon>
        <taxon>Tetrabaenaceae</taxon>
        <taxon>Tetrabaena</taxon>
    </lineage>
</organism>
<feature type="compositionally biased region" description="Basic residues" evidence="1">
    <location>
        <begin position="25"/>
        <end position="36"/>
    </location>
</feature>
<keyword evidence="2" id="KW-0472">Membrane</keyword>
<evidence type="ECO:0000256" key="1">
    <source>
        <dbReference type="SAM" id="MobiDB-lite"/>
    </source>
</evidence>
<dbReference type="Proteomes" id="UP000236333">
    <property type="component" value="Unassembled WGS sequence"/>
</dbReference>
<name>A0A2J7ZXG7_9CHLO</name>
<accession>A0A2J7ZXG7</accession>
<evidence type="ECO:0000256" key="2">
    <source>
        <dbReference type="SAM" id="Phobius"/>
    </source>
</evidence>
<gene>
    <name evidence="3" type="ORF">TSOC_008840</name>
</gene>
<evidence type="ECO:0000313" key="4">
    <source>
        <dbReference type="Proteomes" id="UP000236333"/>
    </source>
</evidence>
<keyword evidence="4" id="KW-1185">Reference proteome</keyword>
<comment type="caution">
    <text evidence="3">The sequence shown here is derived from an EMBL/GenBank/DDBJ whole genome shotgun (WGS) entry which is preliminary data.</text>
</comment>
<evidence type="ECO:0000313" key="3">
    <source>
        <dbReference type="EMBL" id="PNH04948.1"/>
    </source>
</evidence>
<feature type="compositionally biased region" description="Basic and acidic residues" evidence="1">
    <location>
        <begin position="37"/>
        <end position="49"/>
    </location>
</feature>
<protein>
    <submittedName>
        <fullName evidence="3">Uncharacterized protein</fullName>
    </submittedName>
</protein>
<feature type="transmembrane region" description="Helical" evidence="2">
    <location>
        <begin position="97"/>
        <end position="117"/>
    </location>
</feature>
<reference evidence="3 4" key="1">
    <citation type="journal article" date="2017" name="Mol. Biol. Evol.">
        <title>The 4-celled Tetrabaena socialis nuclear genome reveals the essential components for genetic control of cell number at the origin of multicellularity in the volvocine lineage.</title>
        <authorList>
            <person name="Featherston J."/>
            <person name="Arakaki Y."/>
            <person name="Hanschen E.R."/>
            <person name="Ferris P.J."/>
            <person name="Michod R.E."/>
            <person name="Olson B.J.S.C."/>
            <person name="Nozaki H."/>
            <person name="Durand P.M."/>
        </authorList>
    </citation>
    <scope>NUCLEOTIDE SEQUENCE [LARGE SCALE GENOMIC DNA]</scope>
    <source>
        <strain evidence="3 4">NIES-571</strain>
    </source>
</reference>
<keyword evidence="2" id="KW-1133">Transmembrane helix</keyword>